<dbReference type="AlphaFoldDB" id="A0A6N7W7A4"/>
<proteinExistence type="predicted"/>
<evidence type="ECO:0000313" key="3">
    <source>
        <dbReference type="EMBL" id="MSS84322.1"/>
    </source>
</evidence>
<evidence type="ECO:0008006" key="5">
    <source>
        <dbReference type="Google" id="ProtNLM"/>
    </source>
</evidence>
<feature type="signal peptide" evidence="2">
    <location>
        <begin position="1"/>
        <end position="20"/>
    </location>
</feature>
<reference evidence="3 4" key="1">
    <citation type="submission" date="2019-08" db="EMBL/GenBank/DDBJ databases">
        <title>In-depth cultivation of the pig gut microbiome towards novel bacterial diversity and tailored functional studies.</title>
        <authorList>
            <person name="Wylensek D."/>
            <person name="Hitch T.C.A."/>
            <person name="Clavel T."/>
        </authorList>
    </citation>
    <scope>NUCLEOTIDE SEQUENCE [LARGE SCALE GENOMIC DNA]</scope>
    <source>
        <strain evidence="3 4">WB03_NA08</strain>
    </source>
</reference>
<evidence type="ECO:0000256" key="2">
    <source>
        <dbReference type="SAM" id="SignalP"/>
    </source>
</evidence>
<name>A0A6N7W7A4_9ACTO</name>
<sequence>MRKNITALLSGILLAGAGLLGGCSNTTDTPTSSEADASGIVGDWQMAGYEDASQSFDAEELASYGYASVLTVNSDGTLELDGFPGTWEEDSEGEYVFTVDSGTSESEESSSQSDAQSAETSTDTVFTVTYENEKLKLGIEEANWIFERATASSTQSQ</sequence>
<dbReference type="Proteomes" id="UP000470875">
    <property type="component" value="Unassembled WGS sequence"/>
</dbReference>
<evidence type="ECO:0000256" key="1">
    <source>
        <dbReference type="SAM" id="MobiDB-lite"/>
    </source>
</evidence>
<accession>A0A6N7W7A4</accession>
<dbReference type="PROSITE" id="PS51257">
    <property type="entry name" value="PROKAR_LIPOPROTEIN"/>
    <property type="match status" value="1"/>
</dbReference>
<comment type="caution">
    <text evidence="3">The sequence shown here is derived from an EMBL/GenBank/DDBJ whole genome shotgun (WGS) entry which is preliminary data.</text>
</comment>
<dbReference type="RefSeq" id="WP_154544572.1">
    <property type="nucleotide sequence ID" value="NZ_VULO01000006.1"/>
</dbReference>
<gene>
    <name evidence="3" type="ORF">FYJ24_05990</name>
</gene>
<feature type="chain" id="PRO_5039257994" description="Lipocalin-like domain-containing protein" evidence="2">
    <location>
        <begin position="21"/>
        <end position="157"/>
    </location>
</feature>
<feature type="region of interest" description="Disordered" evidence="1">
    <location>
        <begin position="98"/>
        <end position="125"/>
    </location>
</feature>
<feature type="compositionally biased region" description="Low complexity" evidence="1">
    <location>
        <begin position="100"/>
        <end position="121"/>
    </location>
</feature>
<keyword evidence="2" id="KW-0732">Signal</keyword>
<evidence type="ECO:0000313" key="4">
    <source>
        <dbReference type="Proteomes" id="UP000470875"/>
    </source>
</evidence>
<dbReference type="EMBL" id="VULO01000006">
    <property type="protein sequence ID" value="MSS84322.1"/>
    <property type="molecule type" value="Genomic_DNA"/>
</dbReference>
<keyword evidence="4" id="KW-1185">Reference proteome</keyword>
<organism evidence="3 4">
    <name type="scientific">Scrofimicrobium canadense</name>
    <dbReference type="NCBI Taxonomy" id="2652290"/>
    <lineage>
        <taxon>Bacteria</taxon>
        <taxon>Bacillati</taxon>
        <taxon>Actinomycetota</taxon>
        <taxon>Actinomycetes</taxon>
        <taxon>Actinomycetales</taxon>
        <taxon>Actinomycetaceae</taxon>
        <taxon>Scrofimicrobium</taxon>
    </lineage>
</organism>
<protein>
    <recommendedName>
        <fullName evidence="5">Lipocalin-like domain-containing protein</fullName>
    </recommendedName>
</protein>